<dbReference type="EnsemblPlants" id="Ma03_t15910.1">
    <property type="protein sequence ID" value="Ma03_p15910.1"/>
    <property type="gene ID" value="Ma03_g15910"/>
</dbReference>
<feature type="region of interest" description="Disordered" evidence="1">
    <location>
        <begin position="1"/>
        <end position="58"/>
    </location>
</feature>
<feature type="compositionally biased region" description="Acidic residues" evidence="1">
    <location>
        <begin position="19"/>
        <end position="58"/>
    </location>
</feature>
<evidence type="ECO:0000256" key="1">
    <source>
        <dbReference type="SAM" id="MobiDB-lite"/>
    </source>
</evidence>
<evidence type="ECO:0000313" key="3">
    <source>
        <dbReference type="Proteomes" id="UP000012960"/>
    </source>
</evidence>
<sequence>MSKRKMSAKVSSSAPSIVEDIENETYLDEEEGIEGQEEENEFNEDDLCENDDNIDYDE</sequence>
<keyword evidence="3" id="KW-1185">Reference proteome</keyword>
<organism evidence="2 3">
    <name type="scientific">Musa acuminata subsp. malaccensis</name>
    <name type="common">Wild banana</name>
    <name type="synonym">Musa malaccensis</name>
    <dbReference type="NCBI Taxonomy" id="214687"/>
    <lineage>
        <taxon>Eukaryota</taxon>
        <taxon>Viridiplantae</taxon>
        <taxon>Streptophyta</taxon>
        <taxon>Embryophyta</taxon>
        <taxon>Tracheophyta</taxon>
        <taxon>Spermatophyta</taxon>
        <taxon>Magnoliopsida</taxon>
        <taxon>Liliopsida</taxon>
        <taxon>Zingiberales</taxon>
        <taxon>Musaceae</taxon>
        <taxon>Musa</taxon>
    </lineage>
</organism>
<protein>
    <submittedName>
        <fullName evidence="2">Uncharacterized protein</fullName>
    </submittedName>
</protein>
<evidence type="ECO:0000313" key="2">
    <source>
        <dbReference type="EnsemblPlants" id="Ma03_p15910.1"/>
    </source>
</evidence>
<dbReference type="Gramene" id="Ma03_t15910.1">
    <property type="protein sequence ID" value="Ma03_p15910.1"/>
    <property type="gene ID" value="Ma03_g15910"/>
</dbReference>
<dbReference type="AlphaFoldDB" id="A0A804ICK3"/>
<accession>A0A804ICK3</accession>
<proteinExistence type="predicted"/>
<dbReference type="InParanoid" id="A0A804ICK3"/>
<dbReference type="Proteomes" id="UP000012960">
    <property type="component" value="Unplaced"/>
</dbReference>
<name>A0A804ICK3_MUSAM</name>
<reference evidence="2" key="1">
    <citation type="submission" date="2021-05" db="UniProtKB">
        <authorList>
            <consortium name="EnsemblPlants"/>
        </authorList>
    </citation>
    <scope>IDENTIFICATION</scope>
    <source>
        <strain evidence="2">subsp. malaccensis</strain>
    </source>
</reference>